<evidence type="ECO:0000259" key="9">
    <source>
        <dbReference type="PROSITE" id="PS50011"/>
    </source>
</evidence>
<dbReference type="Gene3D" id="3.30.200.20">
    <property type="entry name" value="Phosphorylase Kinase, domain 1"/>
    <property type="match status" value="1"/>
</dbReference>
<dbReference type="SUPFAM" id="SSF55785">
    <property type="entry name" value="PYP-like sensor domain (PAS domain)"/>
    <property type="match status" value="2"/>
</dbReference>
<dbReference type="InterPro" id="IPR000700">
    <property type="entry name" value="PAS-assoc_C"/>
</dbReference>
<dbReference type="PROSITE" id="PS50112">
    <property type="entry name" value="PAS"/>
    <property type="match status" value="2"/>
</dbReference>
<dbReference type="GO" id="GO:0005524">
    <property type="term" value="F:ATP binding"/>
    <property type="evidence" value="ECO:0007669"/>
    <property type="project" value="UniProtKB-UniRule"/>
</dbReference>
<dbReference type="GO" id="GO:0004672">
    <property type="term" value="F:protein kinase activity"/>
    <property type="evidence" value="ECO:0007669"/>
    <property type="project" value="InterPro"/>
</dbReference>
<proteinExistence type="predicted"/>
<dbReference type="PROSITE" id="PS50011">
    <property type="entry name" value="PROTEIN_KINASE_DOM"/>
    <property type="match status" value="1"/>
</dbReference>
<dbReference type="GO" id="GO:0009637">
    <property type="term" value="P:response to blue light"/>
    <property type="evidence" value="ECO:0007669"/>
    <property type="project" value="UniProtKB-ARBA"/>
</dbReference>
<evidence type="ECO:0000256" key="4">
    <source>
        <dbReference type="ARBA" id="ARBA00022643"/>
    </source>
</evidence>
<dbReference type="InterPro" id="IPR001610">
    <property type="entry name" value="PAC"/>
</dbReference>
<dbReference type="Gramene" id="PVH36865">
    <property type="protein sequence ID" value="PVH36865"/>
    <property type="gene ID" value="PAHAL_6G185200"/>
</dbReference>
<dbReference type="FunFam" id="3.30.450.20:FF:000002">
    <property type="entry name" value="LOV domain-containing protein"/>
    <property type="match status" value="1"/>
</dbReference>
<evidence type="ECO:0000259" key="10">
    <source>
        <dbReference type="PROSITE" id="PS50112"/>
    </source>
</evidence>
<keyword evidence="4" id="KW-0288">FMN</keyword>
<organism evidence="12">
    <name type="scientific">Panicum hallii</name>
    <dbReference type="NCBI Taxonomy" id="206008"/>
    <lineage>
        <taxon>Eukaryota</taxon>
        <taxon>Viridiplantae</taxon>
        <taxon>Streptophyta</taxon>
        <taxon>Embryophyta</taxon>
        <taxon>Tracheophyta</taxon>
        <taxon>Spermatophyta</taxon>
        <taxon>Magnoliopsida</taxon>
        <taxon>Liliopsida</taxon>
        <taxon>Poales</taxon>
        <taxon>Poaceae</taxon>
        <taxon>PACMAD clade</taxon>
        <taxon>Panicoideae</taxon>
        <taxon>Panicodae</taxon>
        <taxon>Paniceae</taxon>
        <taxon>Panicinae</taxon>
        <taxon>Panicum</taxon>
        <taxon>Panicum sect. Panicum</taxon>
    </lineage>
</organism>
<keyword evidence="2" id="KW-0716">Sensory transduction</keyword>
<keyword evidence="6" id="KW-0675">Receptor</keyword>
<keyword evidence="3" id="KW-0285">Flavoprotein</keyword>
<evidence type="ECO:0000256" key="8">
    <source>
        <dbReference type="SAM" id="MobiDB-lite"/>
    </source>
</evidence>
<dbReference type="InterPro" id="IPR000014">
    <property type="entry name" value="PAS"/>
</dbReference>
<feature type="domain" description="Protein kinase" evidence="9">
    <location>
        <begin position="470"/>
        <end position="625"/>
    </location>
</feature>
<evidence type="ECO:0008006" key="13">
    <source>
        <dbReference type="Google" id="ProtNLM"/>
    </source>
</evidence>
<feature type="domain" description="PAS" evidence="10">
    <location>
        <begin position="276"/>
        <end position="349"/>
    </location>
</feature>
<evidence type="ECO:0000259" key="11">
    <source>
        <dbReference type="PROSITE" id="PS50113"/>
    </source>
</evidence>
<dbReference type="GO" id="GO:0009881">
    <property type="term" value="F:photoreceptor activity"/>
    <property type="evidence" value="ECO:0007669"/>
    <property type="project" value="UniProtKB-KW"/>
</dbReference>
<sequence length="625" mass="70152">MARVLPRVSEELRAALSAFQQTFVVSDATRPDHPILYASAGFFNMTGYSSNEVVGRNCRFLQGSGTDPAEIAKIRQALSAGSNYCGRVLNYKKDGTPFWNLLTVAPIKDEDGRVLKFIGMQVEVSKYTEGSKDTAVRPNGLPESLIKYDARQKDQARGSVSELLLALKNPRSLSEARNSTLKRKSQEAECVFSTEVPGKRTSESGMRSSLQKISEVPEGGNKSRKSGLRSLIGFLGMGHGNVQKNMLKPREDLLIDSDDERPESFDDDFRRKEMRRGMDLATTLERIEKNFVITDPRLPDNPIIFASDSFLRLTEYSREEILGRNCRFLQGPETDRGTVKKIRDAIDNQTEVTVQLINYTKSGKKFWNLFHLQPMRDQKGDVQYFIGVQLDGTERVRDAAAKDGAMLVKKTADNIDEAAKELPDANLSPEDLWANHSKPVLPKPHMKDTASWRAIQKVLENGESIDLKHFKPVKPLGSGDTGSVHLVELLGTGEYFAMKAMDKSVMLNRNKVHRATVERQILDMLDHPFLPTLYASFQATYEGSKGRCSKVLCCRSGHSTGIPALPRCFFRKIMIRRKGGERVWVLPYSLLNQCEHQIRLLVQRSTLRLRSLLELGIQVLSIGGL</sequence>
<keyword evidence="5" id="KW-0157">Chromophore</keyword>
<dbReference type="SMART" id="SM00091">
    <property type="entry name" value="PAS"/>
    <property type="match status" value="2"/>
</dbReference>
<dbReference type="Proteomes" id="UP000243499">
    <property type="component" value="Chromosome 6"/>
</dbReference>
<keyword evidence="1" id="KW-0600">Photoreceptor protein</keyword>
<reference evidence="12" key="1">
    <citation type="submission" date="2018-04" db="EMBL/GenBank/DDBJ databases">
        <title>WGS assembly of Panicum hallii.</title>
        <authorList>
            <person name="Lovell J."/>
            <person name="Jenkins J."/>
            <person name="Lowry D."/>
            <person name="Mamidi S."/>
            <person name="Sreedasyam A."/>
            <person name="Weng X."/>
            <person name="Barry K."/>
            <person name="Bonette J."/>
            <person name="Campitelli B."/>
            <person name="Daum C."/>
            <person name="Gordon S."/>
            <person name="Gould B."/>
            <person name="Lipzen A."/>
            <person name="Macqueen A."/>
            <person name="Palacio-Mejia J."/>
            <person name="Plott C."/>
            <person name="Shakirov E."/>
            <person name="Shu S."/>
            <person name="Yoshinaga Y."/>
            <person name="Zane M."/>
            <person name="Rokhsar D."/>
            <person name="Grimwood J."/>
            <person name="Schmutz J."/>
            <person name="Juenger T."/>
        </authorList>
    </citation>
    <scope>NUCLEOTIDE SEQUENCE [LARGE SCALE GENOMIC DNA]</scope>
    <source>
        <strain evidence="12">FIL2</strain>
    </source>
</reference>
<dbReference type="Gene3D" id="3.30.450.20">
    <property type="entry name" value="PAS domain"/>
    <property type="match status" value="2"/>
</dbReference>
<evidence type="ECO:0000256" key="6">
    <source>
        <dbReference type="ARBA" id="ARBA00023170"/>
    </source>
</evidence>
<feature type="domain" description="PAC" evidence="11">
    <location>
        <begin position="82"/>
        <end position="136"/>
    </location>
</feature>
<evidence type="ECO:0000313" key="12">
    <source>
        <dbReference type="EMBL" id="PVH36865.1"/>
    </source>
</evidence>
<dbReference type="AlphaFoldDB" id="A0A2T8IGR7"/>
<dbReference type="FunFam" id="3.30.450.20:FF:000036">
    <property type="entry name" value="Putative LOV domain-containing protein"/>
    <property type="match status" value="1"/>
</dbReference>
<dbReference type="PANTHER" id="PTHR47429:SF2">
    <property type="entry name" value="PROTEIN TWIN LOV 1"/>
    <property type="match status" value="1"/>
</dbReference>
<gene>
    <name evidence="12" type="ORF">PAHAL_6G185200</name>
</gene>
<evidence type="ECO:0000256" key="7">
    <source>
        <dbReference type="PROSITE-ProRule" id="PRU10141"/>
    </source>
</evidence>
<dbReference type="EMBL" id="CM008051">
    <property type="protein sequence ID" value="PVH36865.1"/>
    <property type="molecule type" value="Genomic_DNA"/>
</dbReference>
<feature type="domain" description="PAC" evidence="11">
    <location>
        <begin position="350"/>
        <end position="404"/>
    </location>
</feature>
<evidence type="ECO:0000256" key="2">
    <source>
        <dbReference type="ARBA" id="ARBA00022606"/>
    </source>
</evidence>
<dbReference type="Pfam" id="PF13426">
    <property type="entry name" value="PAS_9"/>
    <property type="match status" value="2"/>
</dbReference>
<name>A0A2T8IGR7_9POAL</name>
<dbReference type="PROSITE" id="PS00107">
    <property type="entry name" value="PROTEIN_KINASE_ATP"/>
    <property type="match status" value="1"/>
</dbReference>
<feature type="binding site" evidence="7">
    <location>
        <position position="499"/>
    </location>
    <ligand>
        <name>ATP</name>
        <dbReference type="ChEBI" id="CHEBI:30616"/>
    </ligand>
</feature>
<dbReference type="InterPro" id="IPR017441">
    <property type="entry name" value="Protein_kinase_ATP_BS"/>
</dbReference>
<evidence type="ECO:0000256" key="3">
    <source>
        <dbReference type="ARBA" id="ARBA00022630"/>
    </source>
</evidence>
<dbReference type="GO" id="GO:0005634">
    <property type="term" value="C:nucleus"/>
    <property type="evidence" value="ECO:0007669"/>
    <property type="project" value="TreeGrafter"/>
</dbReference>
<feature type="domain" description="PAS" evidence="10">
    <location>
        <begin position="8"/>
        <end position="57"/>
    </location>
</feature>
<evidence type="ECO:0000256" key="5">
    <source>
        <dbReference type="ARBA" id="ARBA00022991"/>
    </source>
</evidence>
<dbReference type="InterPro" id="IPR035965">
    <property type="entry name" value="PAS-like_dom_sf"/>
</dbReference>
<feature type="region of interest" description="Disordered" evidence="8">
    <location>
        <begin position="192"/>
        <end position="224"/>
    </location>
</feature>
<dbReference type="InterPro" id="IPR000719">
    <property type="entry name" value="Prot_kinase_dom"/>
</dbReference>
<dbReference type="PROSITE" id="PS50113">
    <property type="entry name" value="PAC"/>
    <property type="match status" value="2"/>
</dbReference>
<keyword evidence="7" id="KW-0067">ATP-binding</keyword>
<accession>A0A2T8IGR7</accession>
<dbReference type="SUPFAM" id="SSF56112">
    <property type="entry name" value="Protein kinase-like (PK-like)"/>
    <property type="match status" value="1"/>
</dbReference>
<dbReference type="CDD" id="cd00130">
    <property type="entry name" value="PAS"/>
    <property type="match status" value="2"/>
</dbReference>
<keyword evidence="7" id="KW-0547">Nucleotide-binding</keyword>
<evidence type="ECO:0000256" key="1">
    <source>
        <dbReference type="ARBA" id="ARBA00022543"/>
    </source>
</evidence>
<dbReference type="SMART" id="SM00086">
    <property type="entry name" value="PAC"/>
    <property type="match status" value="2"/>
</dbReference>
<dbReference type="InterPro" id="IPR011009">
    <property type="entry name" value="Kinase-like_dom_sf"/>
</dbReference>
<protein>
    <recommendedName>
        <fullName evidence="13">LOV domain-containing protein</fullName>
    </recommendedName>
</protein>
<dbReference type="NCBIfam" id="TIGR00229">
    <property type="entry name" value="sensory_box"/>
    <property type="match status" value="2"/>
</dbReference>
<feature type="compositionally biased region" description="Polar residues" evidence="8">
    <location>
        <begin position="203"/>
        <end position="212"/>
    </location>
</feature>
<dbReference type="PANTHER" id="PTHR47429">
    <property type="entry name" value="PROTEIN TWIN LOV 1"/>
    <property type="match status" value="1"/>
</dbReference>